<evidence type="ECO:0000313" key="13">
    <source>
        <dbReference type="EMBL" id="MBL6762036.1"/>
    </source>
</evidence>
<comment type="caution">
    <text evidence="13">The sequence shown here is derived from an EMBL/GenBank/DDBJ whole genome shotgun (WGS) entry which is preliminary data.</text>
</comment>
<dbReference type="EMBL" id="JADHOK010000062">
    <property type="protein sequence ID" value="MBL6762036.1"/>
    <property type="molecule type" value="Genomic_DNA"/>
</dbReference>
<comment type="similarity">
    <text evidence="9">Belongs to the Lhr helicase family. Lhr-Core subfamily.</text>
</comment>
<dbReference type="GO" id="GO:0006281">
    <property type="term" value="P:DNA repair"/>
    <property type="evidence" value="ECO:0007669"/>
    <property type="project" value="UniProtKB-KW"/>
</dbReference>
<dbReference type="Pfam" id="PF00271">
    <property type="entry name" value="Helicase_C"/>
    <property type="match status" value="1"/>
</dbReference>
<dbReference type="SUPFAM" id="SSF52540">
    <property type="entry name" value="P-loop containing nucleoside triphosphate hydrolases"/>
    <property type="match status" value="1"/>
</dbReference>
<evidence type="ECO:0000256" key="6">
    <source>
        <dbReference type="ARBA" id="ARBA00023125"/>
    </source>
</evidence>
<evidence type="ECO:0000256" key="3">
    <source>
        <dbReference type="ARBA" id="ARBA00022801"/>
    </source>
</evidence>
<proteinExistence type="inferred from homology"/>
<evidence type="ECO:0000259" key="12">
    <source>
        <dbReference type="PROSITE" id="PS51194"/>
    </source>
</evidence>
<evidence type="ECO:0000256" key="7">
    <source>
        <dbReference type="ARBA" id="ARBA00023204"/>
    </source>
</evidence>
<dbReference type="PROSITE" id="PS51192">
    <property type="entry name" value="HELICASE_ATP_BIND_1"/>
    <property type="match status" value="1"/>
</dbReference>
<protein>
    <submittedName>
        <fullName evidence="13">Ligase-associated DNA damage response DEXH box helicase</fullName>
    </submittedName>
</protein>
<keyword evidence="6" id="KW-0238">DNA-binding</keyword>
<dbReference type="GO" id="GO:0004386">
    <property type="term" value="F:helicase activity"/>
    <property type="evidence" value="ECO:0007669"/>
    <property type="project" value="UniProtKB-KW"/>
</dbReference>
<evidence type="ECO:0000256" key="10">
    <source>
        <dbReference type="SAM" id="MobiDB-lite"/>
    </source>
</evidence>
<dbReference type="InterPro" id="IPR014001">
    <property type="entry name" value="Helicase_ATP-bd"/>
</dbReference>
<dbReference type="PANTHER" id="PTHR47962:SF3">
    <property type="entry name" value="LARGE ATP-DEPENDENT HELICASE-RELATED PROTEIN"/>
    <property type="match status" value="1"/>
</dbReference>
<keyword evidence="1" id="KW-0547">Nucleotide-binding</keyword>
<dbReference type="SMART" id="SM00490">
    <property type="entry name" value="HELICc"/>
    <property type="match status" value="1"/>
</dbReference>
<sequence length="846" mass="92860">MPRHAKTPAPSPDLLPQFDGWFSARGWQPRAHQIAFWQAARAGHDALLIAPTGGGKTLAGFMPSLEDLVTNGGRGKLHTLYMSPLKALAVDIQRNLMQPVEELGLDMRIETRSGDTPQNRKTRQKQNPPDILLTTPEQLALMLSWPEAADYFAALDTIIIDELHALAPNKRGDLLALGLARLATLAPKAKRLGLSATVADKDALRRFLTPQSDGDETAKLIEGTAGAPPSLSILDTKERLPWGSHTARHAMGDVLAAIKNADTSLVFVNTRSQAEMVFRELWALNEGGLEIALHHGSLAPERRRKVEAAMAAGQLRAVVCTSTLDLGIDWGAVDLVIHVGAPKGASRLAQRIGRANHRFDEASAALLVPSNRFEVLECKAARESVAAGEQDGAMMRTGGLDVLAQHIFGTACHAPFDPLALYQEVCRAAPYHDLPRPVFDRVVDFVATGGYALQTYDRYARLRQEKDGRYRLAHPRLATRYRMNVGTIVEAPMLKVRLTRPQKGKRPIRGGRVLGEMEEYFLTALAPGDTFVFAGETLRLEAVRDTEALVSRASHADPKVPTYQGGKFPISTHLAERVRAMLSTPETWDDLPPQVAQWLKMQQAFSALPDKDVLLVESFARGARYYMTAYPFEGRLAHQTLGMLLTRRLERMGGRPMGFVANDYGLAVWGLRDIGLMVEQEKLTLAALFAEDMLGDDLEAWLDESSLMKRTFRDCAMISGLIEKNLPGHEKTGRQVLFSADLIFDVLRSHEPDHILLQAARADAATGLLDIGRLGQMLARIQGKLLLKRLDHISPLAVPLLMEMGKEPVRGAADDELLGEAASTRHDDLVREATQGISGFGHADAV</sequence>
<dbReference type="InterPro" id="IPR052511">
    <property type="entry name" value="ATP-dep_Helicase"/>
</dbReference>
<dbReference type="GO" id="GO:0005524">
    <property type="term" value="F:ATP binding"/>
    <property type="evidence" value="ECO:0007669"/>
    <property type="project" value="UniProtKB-KW"/>
</dbReference>
<dbReference type="PANTHER" id="PTHR47962">
    <property type="entry name" value="ATP-DEPENDENT HELICASE LHR-RELATED-RELATED"/>
    <property type="match status" value="1"/>
</dbReference>
<feature type="region of interest" description="Disordered" evidence="10">
    <location>
        <begin position="108"/>
        <end position="130"/>
    </location>
</feature>
<dbReference type="InterPro" id="IPR027417">
    <property type="entry name" value="P-loop_NTPase"/>
</dbReference>
<accession>A0A937HNP7</accession>
<keyword evidence="4" id="KW-0347">Helicase</keyword>
<keyword evidence="5" id="KW-0067">ATP-binding</keyword>
<evidence type="ECO:0000256" key="4">
    <source>
        <dbReference type="ARBA" id="ARBA00022806"/>
    </source>
</evidence>
<evidence type="ECO:0000256" key="8">
    <source>
        <dbReference type="ARBA" id="ARBA00023235"/>
    </source>
</evidence>
<dbReference type="InterPro" id="IPR011545">
    <property type="entry name" value="DEAD/DEAH_box_helicase_dom"/>
</dbReference>
<dbReference type="PIRSF" id="PIRSF037307">
    <property type="entry name" value="Lhr-like_helic_prd"/>
    <property type="match status" value="1"/>
</dbReference>
<dbReference type="Proteomes" id="UP000785783">
    <property type="component" value="Unassembled WGS sequence"/>
</dbReference>
<name>A0A937HNP7_9PROT</name>
<evidence type="ECO:0000259" key="11">
    <source>
        <dbReference type="PROSITE" id="PS51192"/>
    </source>
</evidence>
<evidence type="ECO:0000313" key="14">
    <source>
        <dbReference type="Proteomes" id="UP000785783"/>
    </source>
</evidence>
<feature type="domain" description="Helicase ATP-binding" evidence="11">
    <location>
        <begin position="37"/>
        <end position="216"/>
    </location>
</feature>
<dbReference type="Pfam" id="PF08494">
    <property type="entry name" value="DEAD_assoc"/>
    <property type="match status" value="1"/>
</dbReference>
<keyword evidence="7" id="KW-0234">DNA repair</keyword>
<keyword evidence="2" id="KW-0227">DNA damage</keyword>
<feature type="domain" description="Helicase C-terminal" evidence="12">
    <location>
        <begin position="253"/>
        <end position="401"/>
    </location>
</feature>
<evidence type="ECO:0000256" key="1">
    <source>
        <dbReference type="ARBA" id="ARBA00022741"/>
    </source>
</evidence>
<keyword evidence="3" id="KW-0378">Hydrolase</keyword>
<evidence type="ECO:0000256" key="5">
    <source>
        <dbReference type="ARBA" id="ARBA00022840"/>
    </source>
</evidence>
<dbReference type="GO" id="GO:0016874">
    <property type="term" value="F:ligase activity"/>
    <property type="evidence" value="ECO:0007669"/>
    <property type="project" value="UniProtKB-KW"/>
</dbReference>
<evidence type="ECO:0000256" key="9">
    <source>
        <dbReference type="ARBA" id="ARBA00093467"/>
    </source>
</evidence>
<dbReference type="GO" id="GO:0016887">
    <property type="term" value="F:ATP hydrolysis activity"/>
    <property type="evidence" value="ECO:0007669"/>
    <property type="project" value="TreeGrafter"/>
</dbReference>
<dbReference type="InterPro" id="IPR026362">
    <property type="entry name" value="DEXH_lig_assoc"/>
</dbReference>
<dbReference type="PROSITE" id="PS51194">
    <property type="entry name" value="HELICASE_CTER"/>
    <property type="match status" value="1"/>
</dbReference>
<dbReference type="InterPro" id="IPR001650">
    <property type="entry name" value="Helicase_C-like"/>
</dbReference>
<evidence type="ECO:0000256" key="2">
    <source>
        <dbReference type="ARBA" id="ARBA00022763"/>
    </source>
</evidence>
<dbReference type="GO" id="GO:0003677">
    <property type="term" value="F:DNA binding"/>
    <property type="evidence" value="ECO:0007669"/>
    <property type="project" value="UniProtKB-KW"/>
</dbReference>
<keyword evidence="13" id="KW-0436">Ligase</keyword>
<dbReference type="NCBIfam" id="TIGR04121">
    <property type="entry name" value="DEXH_lig_assoc"/>
    <property type="match status" value="1"/>
</dbReference>
<dbReference type="Gene3D" id="3.40.50.300">
    <property type="entry name" value="P-loop containing nucleotide triphosphate hydrolases"/>
    <property type="match status" value="2"/>
</dbReference>
<reference evidence="13" key="1">
    <citation type="submission" date="2020-10" db="EMBL/GenBank/DDBJ databases">
        <title>Microbiome of the Black Sea water column analyzed by genome centric metagenomics.</title>
        <authorList>
            <person name="Cabello-Yeves P.J."/>
            <person name="Callieri C."/>
            <person name="Picazo A."/>
            <person name="Mehrshad M."/>
            <person name="Haro-Moreno J.M."/>
            <person name="Roda-Garcia J."/>
            <person name="Dzembekova N."/>
            <person name="Slabakova V."/>
            <person name="Slabakova N."/>
            <person name="Moncheva S."/>
            <person name="Rodriguez-Valera F."/>
        </authorList>
    </citation>
    <scope>NUCLEOTIDE SEQUENCE</scope>
    <source>
        <strain evidence="13">BS307-5m-G5</strain>
    </source>
</reference>
<dbReference type="Pfam" id="PF00270">
    <property type="entry name" value="DEAD"/>
    <property type="match status" value="1"/>
</dbReference>
<dbReference type="InterPro" id="IPR013701">
    <property type="entry name" value="Lhr-like_DEAD/DEAH_assoc"/>
</dbReference>
<organism evidence="13 14">
    <name type="scientific">PS1 clade bacterium</name>
    <dbReference type="NCBI Taxonomy" id="2175152"/>
    <lineage>
        <taxon>Bacteria</taxon>
        <taxon>Pseudomonadati</taxon>
        <taxon>Pseudomonadota</taxon>
        <taxon>Alphaproteobacteria</taxon>
        <taxon>PS1 clade</taxon>
    </lineage>
</organism>
<dbReference type="SMART" id="SM00487">
    <property type="entry name" value="DEXDc"/>
    <property type="match status" value="1"/>
</dbReference>
<dbReference type="InterPro" id="IPR045628">
    <property type="entry name" value="Lhr_WH_dom"/>
</dbReference>
<dbReference type="InterPro" id="IPR017170">
    <property type="entry name" value="Lhr-like"/>
</dbReference>
<gene>
    <name evidence="13" type="ORF">ISQ19_04985</name>
</gene>
<dbReference type="AlphaFoldDB" id="A0A937HNP7"/>
<keyword evidence="8" id="KW-0413">Isomerase</keyword>
<dbReference type="Pfam" id="PF19306">
    <property type="entry name" value="WHD_Lhr"/>
    <property type="match status" value="1"/>
</dbReference>